<sequence length="218" mass="25192">MSQRNPMNDRYQDEDRKGVSKKSAASAKPKSSAASTVHVEPTKKTAKEKKLERKQREREQAEKDKYLQVPYTTPDTPEYVKWKRIWWIGLLAAVVLVGLSWVLRNVEPSWLSLAVLMLAYVAIIFAFWVDLSKIKKINRKWQEEQVELARKANKGKSKKQIKEEYEAREAEKKRIAQENAEKTLIGKMKKKRAEKKAAKAAETSTEETEANEDAKETK</sequence>
<evidence type="ECO:0000313" key="3">
    <source>
        <dbReference type="EMBL" id="MDO4841550.1"/>
    </source>
</evidence>
<evidence type="ECO:0000313" key="4">
    <source>
        <dbReference type="Proteomes" id="UP001168575"/>
    </source>
</evidence>
<accession>A0AA43RJA3</accession>
<keyword evidence="4" id="KW-1185">Reference proteome</keyword>
<name>A0AA43RJA3_9ACTN</name>
<feature type="transmembrane region" description="Helical" evidence="2">
    <location>
        <begin position="109"/>
        <end position="131"/>
    </location>
</feature>
<dbReference type="EMBL" id="JAUMVS010000026">
    <property type="protein sequence ID" value="MDO4841550.1"/>
    <property type="molecule type" value="Genomic_DNA"/>
</dbReference>
<feature type="transmembrane region" description="Helical" evidence="2">
    <location>
        <begin position="85"/>
        <end position="103"/>
    </location>
</feature>
<dbReference type="Proteomes" id="UP001168575">
    <property type="component" value="Unassembled WGS sequence"/>
</dbReference>
<feature type="compositionally biased region" description="Low complexity" evidence="1">
    <location>
        <begin position="21"/>
        <end position="35"/>
    </location>
</feature>
<keyword evidence="2" id="KW-0812">Transmembrane</keyword>
<feature type="region of interest" description="Disordered" evidence="1">
    <location>
        <begin position="187"/>
        <end position="218"/>
    </location>
</feature>
<evidence type="ECO:0000256" key="2">
    <source>
        <dbReference type="SAM" id="Phobius"/>
    </source>
</evidence>
<feature type="compositionally biased region" description="Basic and acidic residues" evidence="1">
    <location>
        <begin position="40"/>
        <end position="62"/>
    </location>
</feature>
<gene>
    <name evidence="3" type="ORF">Q3982_02610</name>
</gene>
<dbReference type="AlphaFoldDB" id="A0AA43RJA3"/>
<reference evidence="3" key="1">
    <citation type="submission" date="2023-07" db="EMBL/GenBank/DDBJ databases">
        <title>Between Cages and Wild: Unraveling the Impact of Captivity on Animal Microbiomes and Antimicrobial Resistance.</title>
        <authorList>
            <person name="Schmartz G.P."/>
            <person name="Rehner J."/>
            <person name="Schuff M.J."/>
            <person name="Becker S.L."/>
            <person name="Kravczyk M."/>
            <person name="Gurevich A."/>
            <person name="Francke R."/>
            <person name="Mueller R."/>
            <person name="Keller V."/>
            <person name="Keller A."/>
        </authorList>
    </citation>
    <scope>NUCLEOTIDE SEQUENCE</scope>
    <source>
        <strain evidence="3">S12M_St_49</strain>
    </source>
</reference>
<feature type="region of interest" description="Disordered" evidence="1">
    <location>
        <begin position="1"/>
        <end position="62"/>
    </location>
</feature>
<organism evidence="3 4">
    <name type="scientific">Phoenicibacter congonensis</name>
    <dbReference type="NCBI Taxonomy" id="1944646"/>
    <lineage>
        <taxon>Bacteria</taxon>
        <taxon>Bacillati</taxon>
        <taxon>Actinomycetota</taxon>
        <taxon>Coriobacteriia</taxon>
        <taxon>Eggerthellales</taxon>
        <taxon>Eggerthellaceae</taxon>
        <taxon>Phoenicibacter</taxon>
    </lineage>
</organism>
<keyword evidence="2" id="KW-1133">Transmembrane helix</keyword>
<keyword evidence="2" id="KW-0472">Membrane</keyword>
<protein>
    <submittedName>
        <fullName evidence="3">Uncharacterized protein</fullName>
    </submittedName>
</protein>
<comment type="caution">
    <text evidence="3">The sequence shown here is derived from an EMBL/GenBank/DDBJ whole genome shotgun (WGS) entry which is preliminary data.</text>
</comment>
<proteinExistence type="predicted"/>
<evidence type="ECO:0000256" key="1">
    <source>
        <dbReference type="SAM" id="MobiDB-lite"/>
    </source>
</evidence>